<evidence type="ECO:0000313" key="5">
    <source>
        <dbReference type="Proteomes" id="UP001597441"/>
    </source>
</evidence>
<dbReference type="PANTHER" id="PTHR34535:SF3">
    <property type="entry name" value="HYDROGENASE MATURATION FACTOR HYPA"/>
    <property type="match status" value="1"/>
</dbReference>
<keyword evidence="1" id="KW-0533">Nickel</keyword>
<keyword evidence="2" id="KW-0479">Metal-binding</keyword>
<keyword evidence="5" id="KW-1185">Reference proteome</keyword>
<organism evidence="4 5">
    <name type="scientific">Gelatiniphilus marinus</name>
    <dbReference type="NCBI Taxonomy" id="1759464"/>
    <lineage>
        <taxon>Bacteria</taxon>
        <taxon>Pseudomonadati</taxon>
        <taxon>Bacteroidota</taxon>
        <taxon>Flavobacteriia</taxon>
        <taxon>Flavobacteriales</taxon>
        <taxon>Flavobacteriaceae</taxon>
        <taxon>Gelatiniphilus</taxon>
    </lineage>
</organism>
<comment type="caution">
    <text evidence="4">The sequence shown here is derived from an EMBL/GenBank/DDBJ whole genome shotgun (WGS) entry which is preliminary data.</text>
</comment>
<protein>
    <submittedName>
        <fullName evidence="4">Hydrogenase maturation nickel metallochaperone HypA</fullName>
    </submittedName>
</protein>
<dbReference type="Pfam" id="PF01155">
    <property type="entry name" value="HypA"/>
    <property type="match status" value="1"/>
</dbReference>
<evidence type="ECO:0000256" key="2">
    <source>
        <dbReference type="ARBA" id="ARBA00022723"/>
    </source>
</evidence>
<dbReference type="RefSeq" id="WP_388017949.1">
    <property type="nucleotide sequence ID" value="NZ_JBHUDT010000003.1"/>
</dbReference>
<accession>A0ABW5JRS1</accession>
<dbReference type="PIRSF" id="PIRSF004761">
    <property type="entry name" value="Hydrgn_mat_HypA"/>
    <property type="match status" value="1"/>
</dbReference>
<gene>
    <name evidence="4" type="ORF">ACFSQS_10110</name>
</gene>
<evidence type="ECO:0000256" key="3">
    <source>
        <dbReference type="ARBA" id="ARBA00022833"/>
    </source>
</evidence>
<dbReference type="PANTHER" id="PTHR34535">
    <property type="entry name" value="HYDROGENASE MATURATION FACTOR HYPA"/>
    <property type="match status" value="1"/>
</dbReference>
<evidence type="ECO:0000313" key="4">
    <source>
        <dbReference type="EMBL" id="MFD2535454.1"/>
    </source>
</evidence>
<dbReference type="Gene3D" id="3.30.2320.80">
    <property type="match status" value="1"/>
</dbReference>
<dbReference type="Proteomes" id="UP001597441">
    <property type="component" value="Unassembled WGS sequence"/>
</dbReference>
<proteinExistence type="predicted"/>
<name>A0ABW5JRS1_9FLAO</name>
<dbReference type="EMBL" id="JBHULK010000003">
    <property type="protein sequence ID" value="MFD2535454.1"/>
    <property type="molecule type" value="Genomic_DNA"/>
</dbReference>
<reference evidence="5" key="1">
    <citation type="journal article" date="2019" name="Int. J. Syst. Evol. Microbiol.">
        <title>The Global Catalogue of Microorganisms (GCM) 10K type strain sequencing project: providing services to taxonomists for standard genome sequencing and annotation.</title>
        <authorList>
            <consortium name="The Broad Institute Genomics Platform"/>
            <consortium name="The Broad Institute Genome Sequencing Center for Infectious Disease"/>
            <person name="Wu L."/>
            <person name="Ma J."/>
        </authorList>
    </citation>
    <scope>NUCLEOTIDE SEQUENCE [LARGE SCALE GENOMIC DNA]</scope>
    <source>
        <strain evidence="5">KCTC 42903</strain>
    </source>
</reference>
<sequence length="120" mass="14143">MHEIYLIRSTFERIEEEFPEKFERVSEIHLKVGLLSNVQPILITNAFKAFVMEFPQYYNTKLIVDTLPVIIECKCGERTEVEKNRFVCASCNSPCRNIVQGEELYINEINFKNENEYNEA</sequence>
<evidence type="ECO:0000256" key="1">
    <source>
        <dbReference type="ARBA" id="ARBA00022596"/>
    </source>
</evidence>
<dbReference type="InterPro" id="IPR000688">
    <property type="entry name" value="HypA/HybF"/>
</dbReference>
<keyword evidence="3" id="KW-0862">Zinc</keyword>